<dbReference type="AlphaFoldDB" id="A0AAV5WNS8"/>
<evidence type="ECO:0000313" key="1">
    <source>
        <dbReference type="EMBL" id="GMT32601.1"/>
    </source>
</evidence>
<organism evidence="1 2">
    <name type="scientific">Pristionchus fissidentatus</name>
    <dbReference type="NCBI Taxonomy" id="1538716"/>
    <lineage>
        <taxon>Eukaryota</taxon>
        <taxon>Metazoa</taxon>
        <taxon>Ecdysozoa</taxon>
        <taxon>Nematoda</taxon>
        <taxon>Chromadorea</taxon>
        <taxon>Rhabditida</taxon>
        <taxon>Rhabditina</taxon>
        <taxon>Diplogasteromorpha</taxon>
        <taxon>Diplogasteroidea</taxon>
        <taxon>Neodiplogasteridae</taxon>
        <taxon>Pristionchus</taxon>
    </lineage>
</organism>
<proteinExistence type="predicted"/>
<evidence type="ECO:0000313" key="2">
    <source>
        <dbReference type="Proteomes" id="UP001432322"/>
    </source>
</evidence>
<comment type="caution">
    <text evidence="1">The sequence shown here is derived from an EMBL/GenBank/DDBJ whole genome shotgun (WGS) entry which is preliminary data.</text>
</comment>
<feature type="non-terminal residue" evidence="1">
    <location>
        <position position="1"/>
    </location>
</feature>
<gene>
    <name evidence="1" type="ORF">PFISCL1PPCAC_23898</name>
</gene>
<dbReference type="EMBL" id="BTSY01000006">
    <property type="protein sequence ID" value="GMT32601.1"/>
    <property type="molecule type" value="Genomic_DNA"/>
</dbReference>
<evidence type="ECO:0008006" key="3">
    <source>
        <dbReference type="Google" id="ProtNLM"/>
    </source>
</evidence>
<reference evidence="1" key="1">
    <citation type="submission" date="2023-10" db="EMBL/GenBank/DDBJ databases">
        <title>Genome assembly of Pristionchus species.</title>
        <authorList>
            <person name="Yoshida K."/>
            <person name="Sommer R.J."/>
        </authorList>
    </citation>
    <scope>NUCLEOTIDE SEQUENCE</scope>
    <source>
        <strain evidence="1">RS5133</strain>
    </source>
</reference>
<sequence>KGPEGTELMKDLNRHLTEKKGKIVCRPCSVACDDIDKFYIHCQIHEHLRITSQSPLKFITALIGVHHREAYFRMNV</sequence>
<accession>A0AAV5WNS8</accession>
<dbReference type="Proteomes" id="UP001432322">
    <property type="component" value="Unassembled WGS sequence"/>
</dbReference>
<name>A0AAV5WNS8_9BILA</name>
<keyword evidence="2" id="KW-1185">Reference proteome</keyword>
<protein>
    <recommendedName>
        <fullName evidence="3">C2H2-type domain-containing protein</fullName>
    </recommendedName>
</protein>